<dbReference type="InterPro" id="IPR006140">
    <property type="entry name" value="D-isomer_DH_NAD-bd"/>
</dbReference>
<dbReference type="PANTHER" id="PTHR42789">
    <property type="entry name" value="D-ISOMER SPECIFIC 2-HYDROXYACID DEHYDROGENASE FAMILY PROTEIN (AFU_ORTHOLOGUE AFUA_6G10090)"/>
    <property type="match status" value="1"/>
</dbReference>
<comment type="caution">
    <text evidence="5">The sequence shown here is derived from an EMBL/GenBank/DDBJ whole genome shotgun (WGS) entry which is preliminary data.</text>
</comment>
<evidence type="ECO:0000256" key="3">
    <source>
        <dbReference type="ARBA" id="ARBA00023027"/>
    </source>
</evidence>
<dbReference type="GO" id="GO:0051287">
    <property type="term" value="F:NAD binding"/>
    <property type="evidence" value="ECO:0007669"/>
    <property type="project" value="InterPro"/>
</dbReference>
<dbReference type="EMBL" id="VSSQ01024876">
    <property type="protein sequence ID" value="MPM72659.1"/>
    <property type="molecule type" value="Genomic_DNA"/>
</dbReference>
<dbReference type="Gene3D" id="3.40.50.720">
    <property type="entry name" value="NAD(P)-binding Rossmann-like Domain"/>
    <property type="match status" value="2"/>
</dbReference>
<dbReference type="InterPro" id="IPR050857">
    <property type="entry name" value="D-2-hydroxyacid_DH"/>
</dbReference>
<organism evidence="5">
    <name type="scientific">bioreactor metagenome</name>
    <dbReference type="NCBI Taxonomy" id="1076179"/>
    <lineage>
        <taxon>unclassified sequences</taxon>
        <taxon>metagenomes</taxon>
        <taxon>ecological metagenomes</taxon>
    </lineage>
</organism>
<dbReference type="SUPFAM" id="SSF51735">
    <property type="entry name" value="NAD(P)-binding Rossmann-fold domains"/>
    <property type="match status" value="1"/>
</dbReference>
<name>A0A645C4V5_9ZZZZ</name>
<reference evidence="5" key="1">
    <citation type="submission" date="2019-08" db="EMBL/GenBank/DDBJ databases">
        <authorList>
            <person name="Kucharzyk K."/>
            <person name="Murdoch R.W."/>
            <person name="Higgins S."/>
            <person name="Loffler F."/>
        </authorList>
    </citation>
    <scope>NUCLEOTIDE SEQUENCE</scope>
</reference>
<evidence type="ECO:0000256" key="2">
    <source>
        <dbReference type="ARBA" id="ARBA00023002"/>
    </source>
</evidence>
<dbReference type="Pfam" id="PF02826">
    <property type="entry name" value="2-Hacid_dh_C"/>
    <property type="match status" value="1"/>
</dbReference>
<sequence length="99" mass="10632">MLINTSRGGVMDEDALYDALKGGSIAGACLDVFTAEPYVPLEGKDLRTLSNILLAPHVASNTVEANDNMARSTLESIRLYEEGELSKIPLVPELRSLIG</sequence>
<dbReference type="AlphaFoldDB" id="A0A645C4V5"/>
<dbReference type="PANTHER" id="PTHR42789:SF1">
    <property type="entry name" value="D-ISOMER SPECIFIC 2-HYDROXYACID DEHYDROGENASE FAMILY PROTEIN (AFU_ORTHOLOGUE AFUA_6G10090)"/>
    <property type="match status" value="1"/>
</dbReference>
<gene>
    <name evidence="5" type="primary">serA_20</name>
    <name evidence="5" type="ORF">SDC9_119635</name>
</gene>
<protein>
    <submittedName>
        <fullName evidence="5">D-3-phosphoglycerate dehydrogenase</fullName>
        <ecNumber evidence="5">1.1.1.95</ecNumber>
    </submittedName>
</protein>
<keyword evidence="3" id="KW-0520">NAD</keyword>
<proteinExistence type="inferred from homology"/>
<evidence type="ECO:0000256" key="1">
    <source>
        <dbReference type="ARBA" id="ARBA00005854"/>
    </source>
</evidence>
<evidence type="ECO:0000259" key="4">
    <source>
        <dbReference type="Pfam" id="PF02826"/>
    </source>
</evidence>
<feature type="domain" description="D-isomer specific 2-hydroxyacid dehydrogenase NAD-binding" evidence="4">
    <location>
        <begin position="1"/>
        <end position="59"/>
    </location>
</feature>
<evidence type="ECO:0000313" key="5">
    <source>
        <dbReference type="EMBL" id="MPM72659.1"/>
    </source>
</evidence>
<dbReference type="InterPro" id="IPR036291">
    <property type="entry name" value="NAD(P)-bd_dom_sf"/>
</dbReference>
<comment type="similarity">
    <text evidence="1">Belongs to the D-isomer specific 2-hydroxyacid dehydrogenase family.</text>
</comment>
<dbReference type="GO" id="GO:0004617">
    <property type="term" value="F:phosphoglycerate dehydrogenase activity"/>
    <property type="evidence" value="ECO:0007669"/>
    <property type="project" value="UniProtKB-EC"/>
</dbReference>
<keyword evidence="2 5" id="KW-0560">Oxidoreductase</keyword>
<accession>A0A645C4V5</accession>
<dbReference type="EC" id="1.1.1.95" evidence="5"/>